<comment type="caution">
    <text evidence="8">The sequence shown here is derived from an EMBL/GenBank/DDBJ whole genome shotgun (WGS) entry which is preliminary data.</text>
</comment>
<comment type="cofactor">
    <cofactor evidence="6">
        <name>Zn(2+)</name>
        <dbReference type="ChEBI" id="CHEBI:29105"/>
    </cofactor>
    <text evidence="6">Binds 1 zinc ion per subunit.</text>
</comment>
<keyword evidence="2 6" id="KW-0235">DNA replication</keyword>
<keyword evidence="9" id="KW-1185">Reference proteome</keyword>
<feature type="binding site" evidence="6">
    <location>
        <position position="86"/>
    </location>
    <ligand>
        <name>Zn(2+)</name>
        <dbReference type="ChEBI" id="CHEBI:29105"/>
    </ligand>
</feature>
<proteinExistence type="inferred from homology"/>
<feature type="coiled-coil region" evidence="7">
    <location>
        <begin position="10"/>
        <end position="58"/>
    </location>
</feature>
<evidence type="ECO:0000313" key="8">
    <source>
        <dbReference type="EMBL" id="KRK96443.1"/>
    </source>
</evidence>
<dbReference type="STRING" id="1423715.FD25_GL001939"/>
<reference evidence="8 9" key="1">
    <citation type="journal article" date="2015" name="Genome Announc.">
        <title>Expanding the biotechnology potential of lactobacilli through comparative genomics of 213 strains and associated genera.</title>
        <authorList>
            <person name="Sun Z."/>
            <person name="Harris H.M."/>
            <person name="McCann A."/>
            <person name="Guo C."/>
            <person name="Argimon S."/>
            <person name="Zhang W."/>
            <person name="Yang X."/>
            <person name="Jeffery I.B."/>
            <person name="Cooney J.C."/>
            <person name="Kagawa T.F."/>
            <person name="Liu W."/>
            <person name="Song Y."/>
            <person name="Salvetti E."/>
            <person name="Wrobel A."/>
            <person name="Rasinkangas P."/>
            <person name="Parkhill J."/>
            <person name="Rea M.C."/>
            <person name="O'Sullivan O."/>
            <person name="Ritari J."/>
            <person name="Douillard F.P."/>
            <person name="Paul Ross R."/>
            <person name="Yang R."/>
            <person name="Briner A.E."/>
            <person name="Felis G.E."/>
            <person name="de Vos W.M."/>
            <person name="Barrangou R."/>
            <person name="Klaenhammer T.R."/>
            <person name="Caufield P.W."/>
            <person name="Cui Y."/>
            <person name="Zhang H."/>
            <person name="O'Toole P.W."/>
        </authorList>
    </citation>
    <scope>NUCLEOTIDE SEQUENCE [LARGE SCALE GENOMIC DNA]</scope>
    <source>
        <strain evidence="8 9">DSM 19394</strain>
    </source>
</reference>
<dbReference type="PIRSF" id="PIRSF021439">
    <property type="entry name" value="DUF972"/>
    <property type="match status" value="1"/>
</dbReference>
<comment type="subcellular location">
    <subcellularLocation>
        <location evidence="6">Cytoplasm</location>
        <location evidence="6">Nucleoid</location>
    </subcellularLocation>
    <text evidence="6">Localizes in tight foci, which correspond to the replisome at mid-cell throughout the cell cycle.</text>
</comment>
<dbReference type="Proteomes" id="UP000051955">
    <property type="component" value="Unassembled WGS sequence"/>
</dbReference>
<protein>
    <recommendedName>
        <fullName evidence="6">Replication initiation control protein YabA</fullName>
    </recommendedName>
</protein>
<keyword evidence="5 6" id="KW-0236">DNA replication inhibitor</keyword>
<keyword evidence="1 6" id="KW-0963">Cytoplasm</keyword>
<feature type="binding site" evidence="6">
    <location>
        <position position="102"/>
    </location>
    <ligand>
        <name>Zn(2+)</name>
        <dbReference type="ChEBI" id="CHEBI:29105"/>
    </ligand>
</feature>
<keyword evidence="3 6" id="KW-0479">Metal-binding</keyword>
<dbReference type="OrthoDB" id="2112130at2"/>
<evidence type="ECO:0000313" key="9">
    <source>
        <dbReference type="Proteomes" id="UP000051955"/>
    </source>
</evidence>
<gene>
    <name evidence="6" type="primary">yabA</name>
    <name evidence="8" type="ORF">FD25_GL001939</name>
</gene>
<sequence>MDKQAVYDQLKDLKGQLETTLTQFSDLQTELTQVFEQNAELEIENQHLRDLLRELQRTLPEAPETTQQGLSKSRQVLEKLYEEGFHVCREFYGTRRKQDEECAFCLEVIYRDQ</sequence>
<dbReference type="Pfam" id="PF06156">
    <property type="entry name" value="YabA"/>
    <property type="match status" value="1"/>
</dbReference>
<dbReference type="GO" id="GO:0008270">
    <property type="term" value="F:zinc ion binding"/>
    <property type="evidence" value="ECO:0007669"/>
    <property type="project" value="UniProtKB-UniRule"/>
</dbReference>
<evidence type="ECO:0000256" key="4">
    <source>
        <dbReference type="ARBA" id="ARBA00022833"/>
    </source>
</evidence>
<dbReference type="RefSeq" id="WP_057732321.1">
    <property type="nucleotide sequence ID" value="NZ_AZDV01000003.1"/>
</dbReference>
<dbReference type="AlphaFoldDB" id="A0A0R1LKH0"/>
<evidence type="ECO:0000256" key="1">
    <source>
        <dbReference type="ARBA" id="ARBA00022490"/>
    </source>
</evidence>
<dbReference type="HAMAP" id="MF_01159">
    <property type="entry name" value="YabA"/>
    <property type="match status" value="1"/>
</dbReference>
<feature type="binding site" evidence="6">
    <location>
        <position position="105"/>
    </location>
    <ligand>
        <name>Zn(2+)</name>
        <dbReference type="ChEBI" id="CHEBI:29105"/>
    </ligand>
</feature>
<name>A0A0R1LKH0_9LACO</name>
<dbReference type="PATRIC" id="fig|1423715.3.peg.1988"/>
<dbReference type="InterPro" id="IPR010377">
    <property type="entry name" value="YabA"/>
</dbReference>
<comment type="subunit">
    <text evidence="6">Homotetramer. Interacts with both DnaA and DnaN, acting as a bridge between these two proteins.</text>
</comment>
<evidence type="ECO:0000256" key="3">
    <source>
        <dbReference type="ARBA" id="ARBA00022723"/>
    </source>
</evidence>
<comment type="similarity">
    <text evidence="6">Belongs to the YabA family.</text>
</comment>
<keyword evidence="7" id="KW-0175">Coiled coil</keyword>
<comment type="function">
    <text evidence="6">Involved in control of chromosome replication initiation. Inhibits the cooperative binding of DnaA to the oriC region, thus negatively regulating initiation of chromosome replication. Inhibits the ability of DnaA-ATP to form a helix on DNA; does not disassemble preformed DnaA-DNA helices. Decreases the residence time of DnaA on the chromosome at its binding sites (oriC, replication forks and promoter-binding sites). Tethers DnaA to the replication machinery via the DNA polymerase beta sliding clamp subunit (dnaN). Associates with oriC and other DnaA targets on the chromosome in a DnaA-dependent manner.</text>
</comment>
<feature type="binding site" evidence="6">
    <location>
        <position position="88"/>
    </location>
    <ligand>
        <name>Zn(2+)</name>
        <dbReference type="ChEBI" id="CHEBI:29105"/>
    </ligand>
</feature>
<dbReference type="GO" id="GO:0006260">
    <property type="term" value="P:DNA replication"/>
    <property type="evidence" value="ECO:0007669"/>
    <property type="project" value="UniProtKB-KW"/>
</dbReference>
<accession>A0A0R1LKH0</accession>
<evidence type="ECO:0000256" key="7">
    <source>
        <dbReference type="SAM" id="Coils"/>
    </source>
</evidence>
<keyword evidence="4 6" id="KW-0862">Zinc</keyword>
<evidence type="ECO:0000256" key="2">
    <source>
        <dbReference type="ARBA" id="ARBA00022705"/>
    </source>
</evidence>
<organism evidence="8 9">
    <name type="scientific">Levilactobacillus acidifarinae DSM 19394 = JCM 15949</name>
    <dbReference type="NCBI Taxonomy" id="1423715"/>
    <lineage>
        <taxon>Bacteria</taxon>
        <taxon>Bacillati</taxon>
        <taxon>Bacillota</taxon>
        <taxon>Bacilli</taxon>
        <taxon>Lactobacillales</taxon>
        <taxon>Lactobacillaceae</taxon>
        <taxon>Levilactobacillus</taxon>
    </lineage>
</organism>
<dbReference type="EMBL" id="AZDV01000003">
    <property type="protein sequence ID" value="KRK96443.1"/>
    <property type="molecule type" value="Genomic_DNA"/>
</dbReference>
<evidence type="ECO:0000256" key="5">
    <source>
        <dbReference type="ARBA" id="ARBA00022880"/>
    </source>
</evidence>
<dbReference type="GO" id="GO:0043590">
    <property type="term" value="C:bacterial nucleoid"/>
    <property type="evidence" value="ECO:0007669"/>
    <property type="project" value="UniProtKB-UniRule"/>
</dbReference>
<dbReference type="GO" id="GO:0008156">
    <property type="term" value="P:negative regulation of DNA replication"/>
    <property type="evidence" value="ECO:0007669"/>
    <property type="project" value="UniProtKB-UniRule"/>
</dbReference>
<evidence type="ECO:0000256" key="6">
    <source>
        <dbReference type="HAMAP-Rule" id="MF_01159"/>
    </source>
</evidence>